<feature type="chain" id="PRO_5012778032" description="Mucin-associated surface protein (MASP)" evidence="2">
    <location>
        <begin position="28"/>
        <end position="373"/>
    </location>
</feature>
<dbReference type="RefSeq" id="XP_028878269.1">
    <property type="nucleotide sequence ID" value="XM_029030500.1"/>
</dbReference>
<dbReference type="AlphaFoldDB" id="A0A1X0NIA5"/>
<feature type="compositionally biased region" description="Basic and acidic residues" evidence="1">
    <location>
        <begin position="241"/>
        <end position="253"/>
    </location>
</feature>
<feature type="compositionally biased region" description="Polar residues" evidence="1">
    <location>
        <begin position="275"/>
        <end position="315"/>
    </location>
</feature>
<evidence type="ECO:0000313" key="4">
    <source>
        <dbReference type="Proteomes" id="UP000192257"/>
    </source>
</evidence>
<proteinExistence type="predicted"/>
<feature type="signal peptide" evidence="2">
    <location>
        <begin position="1"/>
        <end position="27"/>
    </location>
</feature>
<dbReference type="GeneID" id="39990280"/>
<accession>A0A1X0NIA5</accession>
<dbReference type="EMBL" id="NBCO01000048">
    <property type="protein sequence ID" value="ORC84203.1"/>
    <property type="molecule type" value="Genomic_DNA"/>
</dbReference>
<reference evidence="3 4" key="1">
    <citation type="submission" date="2017-03" db="EMBL/GenBank/DDBJ databases">
        <title>An alternative strategy for trypanosome survival in the mammalian bloodstream revealed through genome and transcriptome analysis of the ubiquitous bovine parasite Trypanosoma (Megatrypanum) theileri.</title>
        <authorList>
            <person name="Kelly S."/>
            <person name="Ivens A."/>
            <person name="Mott A."/>
            <person name="O'Neill E."/>
            <person name="Emms D."/>
            <person name="Macleod O."/>
            <person name="Voorheis P."/>
            <person name="Matthews J."/>
            <person name="Matthews K."/>
            <person name="Carrington M."/>
        </authorList>
    </citation>
    <scope>NUCLEOTIDE SEQUENCE [LARGE SCALE GENOMIC DNA]</scope>
    <source>
        <strain evidence="3">Edinburgh</strain>
    </source>
</reference>
<evidence type="ECO:0000313" key="3">
    <source>
        <dbReference type="EMBL" id="ORC84203.1"/>
    </source>
</evidence>
<keyword evidence="4" id="KW-1185">Reference proteome</keyword>
<dbReference type="Proteomes" id="UP000192257">
    <property type="component" value="Unassembled WGS sequence"/>
</dbReference>
<evidence type="ECO:0008006" key="5">
    <source>
        <dbReference type="Google" id="ProtNLM"/>
    </source>
</evidence>
<sequence>MTTMFVQLRRVVYLLVLLQCCASVAFAEDVGDTAPTQSEVKKTLQKMRQLAAKIKVEKKDIEEKFSSMNEAREECKVAAQSAESDANECREFAKDIESVLKSDTDNKKEKKANELVKRCTETAKEVKKVADDVNKKAEAASAAAEKLVMTADELNSAISTYARLQFILPDEEEVKNEDFNVDINEYIKDYEEKDYAIEVNKTATAVKQEAAEAQKQAESATEAVNNLKEAIQKAKTAAAEEEAKKAAEAEQQNKAENSTEGQINNNEENGPMETTAENGPNTEKNISTLEQQNNNGVKENGTTVGSTNESETANKSTVAEILKSQNMLTNTSTGSVPLNISQLSDSSSSPALVHSPLLLLLVSMCVLGCTVIC</sequence>
<dbReference type="VEuPathDB" id="TriTrypDB:TM35_000481640"/>
<organism evidence="3 4">
    <name type="scientific">Trypanosoma theileri</name>
    <dbReference type="NCBI Taxonomy" id="67003"/>
    <lineage>
        <taxon>Eukaryota</taxon>
        <taxon>Discoba</taxon>
        <taxon>Euglenozoa</taxon>
        <taxon>Kinetoplastea</taxon>
        <taxon>Metakinetoplastina</taxon>
        <taxon>Trypanosomatida</taxon>
        <taxon>Trypanosomatidae</taxon>
        <taxon>Trypanosoma</taxon>
    </lineage>
</organism>
<keyword evidence="2" id="KW-0732">Signal</keyword>
<feature type="region of interest" description="Disordered" evidence="1">
    <location>
        <begin position="239"/>
        <end position="315"/>
    </location>
</feature>
<protein>
    <recommendedName>
        <fullName evidence="5">Mucin-associated surface protein (MASP)</fullName>
    </recommendedName>
</protein>
<evidence type="ECO:0000256" key="2">
    <source>
        <dbReference type="SAM" id="SignalP"/>
    </source>
</evidence>
<comment type="caution">
    <text evidence="3">The sequence shown here is derived from an EMBL/GenBank/DDBJ whole genome shotgun (WGS) entry which is preliminary data.</text>
</comment>
<name>A0A1X0NIA5_9TRYP</name>
<evidence type="ECO:0000256" key="1">
    <source>
        <dbReference type="SAM" id="MobiDB-lite"/>
    </source>
</evidence>
<gene>
    <name evidence="3" type="ORF">TM35_000481640</name>
</gene>
<feature type="compositionally biased region" description="Polar residues" evidence="1">
    <location>
        <begin position="258"/>
        <end position="268"/>
    </location>
</feature>